<dbReference type="EMBL" id="JAUOPJ010000010">
    <property type="protein sequence ID" value="MDO6458026.1"/>
    <property type="molecule type" value="Genomic_DNA"/>
</dbReference>
<comment type="similarity">
    <text evidence="1 4">Belongs to the FGGY kinase family.</text>
</comment>
<dbReference type="InterPro" id="IPR000577">
    <property type="entry name" value="Carb_kinase_FGGY"/>
</dbReference>
<keyword evidence="3 4" id="KW-0418">Kinase</keyword>
<keyword evidence="2 4" id="KW-0808">Transferase</keyword>
<dbReference type="InterPro" id="IPR018485">
    <property type="entry name" value="FGGY_C"/>
</dbReference>
<evidence type="ECO:0000259" key="5">
    <source>
        <dbReference type="Pfam" id="PF00370"/>
    </source>
</evidence>
<dbReference type="InterPro" id="IPR050406">
    <property type="entry name" value="FGGY_Carb_Kinase"/>
</dbReference>
<dbReference type="PANTHER" id="PTHR43095:SF5">
    <property type="entry name" value="XYLULOSE KINASE"/>
    <property type="match status" value="1"/>
</dbReference>
<dbReference type="GO" id="GO:0016773">
    <property type="term" value="F:phosphotransferase activity, alcohol group as acceptor"/>
    <property type="evidence" value="ECO:0007669"/>
    <property type="project" value="InterPro"/>
</dbReference>
<evidence type="ECO:0000256" key="3">
    <source>
        <dbReference type="ARBA" id="ARBA00022777"/>
    </source>
</evidence>
<dbReference type="InterPro" id="IPR043129">
    <property type="entry name" value="ATPase_NBD"/>
</dbReference>
<gene>
    <name evidence="7" type="ORF">Q4494_13130</name>
</gene>
<evidence type="ECO:0000256" key="1">
    <source>
        <dbReference type="ARBA" id="ARBA00009156"/>
    </source>
</evidence>
<dbReference type="Pfam" id="PF02782">
    <property type="entry name" value="FGGY_C"/>
    <property type="match status" value="1"/>
</dbReference>
<evidence type="ECO:0000256" key="2">
    <source>
        <dbReference type="ARBA" id="ARBA00022679"/>
    </source>
</evidence>
<evidence type="ECO:0000313" key="7">
    <source>
        <dbReference type="EMBL" id="MDO6458026.1"/>
    </source>
</evidence>
<name>A0AAW7XWG1_9RHOB</name>
<sequence>MSLVLGIDIGTTSTLGLLLEVGTDIRPKVRAVASRPVRLSSPRPGWAEQDPQEWWRNLCALVPDLLAKAGAEADNIAAICVAGMLPAVVLLDSESRLLRPSIQQSDARCGAEVDEMRAEIDEDAFLSRAGNGLNQQLVGAKLRWLAKHEPAIHARIATVFGSYDYINWCLTGVRTVEQNWALEAGVTDIATGTLSRDLAQMTGVPWEALPPRITSTEVQGHVTAEAARATRLAQGTPVMGGAADFIASALGAGITSAGDVLLKFGGSVDILTSVPEARPDPRLYLDYHLVPELFMPNGCMSTGGSVLNWAVETFGGGQRFGPEPHAELDKLAEATPAGAEELSFLPYFLGEKTPIHDTRVRGALEGLTLSHGIGHIWRAILESYGYALRHHLDVLRDAGYVPTRFVASDGGASSRIWMQIIADILGEEVQLLTHHPGSCLGAAWVAAVGAGLADWNGATQLVETGPKIHPCTETAPLYDTGYQRFRELYQRLHGFHA</sequence>
<dbReference type="AlphaFoldDB" id="A0AAW7XWG1"/>
<dbReference type="InterPro" id="IPR018483">
    <property type="entry name" value="Carb_kinase_FGGY_CS"/>
</dbReference>
<dbReference type="RefSeq" id="WP_303494828.1">
    <property type="nucleotide sequence ID" value="NZ_JAUOPJ010000010.1"/>
</dbReference>
<dbReference type="CDD" id="cd07804">
    <property type="entry name" value="ASKHA_NBD_FGGY_RrXK-like"/>
    <property type="match status" value="1"/>
</dbReference>
<dbReference type="SUPFAM" id="SSF53067">
    <property type="entry name" value="Actin-like ATPase domain"/>
    <property type="match status" value="2"/>
</dbReference>
<dbReference type="PIRSF" id="PIRSF000538">
    <property type="entry name" value="GlpK"/>
    <property type="match status" value="1"/>
</dbReference>
<feature type="domain" description="Carbohydrate kinase FGGY N-terminal" evidence="5">
    <location>
        <begin position="4"/>
        <end position="251"/>
    </location>
</feature>
<comment type="caution">
    <text evidence="7">The sequence shown here is derived from an EMBL/GenBank/DDBJ whole genome shotgun (WGS) entry which is preliminary data.</text>
</comment>
<accession>A0AAW7XWG1</accession>
<dbReference type="PROSITE" id="PS00445">
    <property type="entry name" value="FGGY_KINASES_2"/>
    <property type="match status" value="1"/>
</dbReference>
<protein>
    <submittedName>
        <fullName evidence="7">FGGY family carbohydrate kinase</fullName>
    </submittedName>
</protein>
<evidence type="ECO:0000259" key="6">
    <source>
        <dbReference type="Pfam" id="PF02782"/>
    </source>
</evidence>
<reference evidence="7" key="1">
    <citation type="submission" date="2023-07" db="EMBL/GenBank/DDBJ databases">
        <title>Genome content predicts the carbon catabolic preferences of heterotrophic bacteria.</title>
        <authorList>
            <person name="Gralka M."/>
        </authorList>
    </citation>
    <scope>NUCLEOTIDE SEQUENCE</scope>
    <source>
        <strain evidence="7">I2M02</strain>
    </source>
</reference>
<proteinExistence type="inferred from homology"/>
<organism evidence="7 8">
    <name type="scientific">Celeribacter halophilus</name>
    <dbReference type="NCBI Taxonomy" id="576117"/>
    <lineage>
        <taxon>Bacteria</taxon>
        <taxon>Pseudomonadati</taxon>
        <taxon>Pseudomonadota</taxon>
        <taxon>Alphaproteobacteria</taxon>
        <taxon>Rhodobacterales</taxon>
        <taxon>Roseobacteraceae</taxon>
        <taxon>Celeribacter</taxon>
    </lineage>
</organism>
<dbReference type="PANTHER" id="PTHR43095">
    <property type="entry name" value="SUGAR KINASE"/>
    <property type="match status" value="1"/>
</dbReference>
<dbReference type="InterPro" id="IPR018484">
    <property type="entry name" value="FGGY_N"/>
</dbReference>
<dbReference type="GO" id="GO:0005975">
    <property type="term" value="P:carbohydrate metabolic process"/>
    <property type="evidence" value="ECO:0007669"/>
    <property type="project" value="InterPro"/>
</dbReference>
<dbReference type="Pfam" id="PF00370">
    <property type="entry name" value="FGGY_N"/>
    <property type="match status" value="1"/>
</dbReference>
<dbReference type="Gene3D" id="3.30.420.40">
    <property type="match status" value="2"/>
</dbReference>
<dbReference type="Proteomes" id="UP001169823">
    <property type="component" value="Unassembled WGS sequence"/>
</dbReference>
<evidence type="ECO:0000256" key="4">
    <source>
        <dbReference type="RuleBase" id="RU003733"/>
    </source>
</evidence>
<dbReference type="GO" id="GO:0016301">
    <property type="term" value="F:kinase activity"/>
    <property type="evidence" value="ECO:0007669"/>
    <property type="project" value="UniProtKB-KW"/>
</dbReference>
<feature type="domain" description="Carbohydrate kinase FGGY C-terminal" evidence="6">
    <location>
        <begin position="286"/>
        <end position="449"/>
    </location>
</feature>
<evidence type="ECO:0000313" key="8">
    <source>
        <dbReference type="Proteomes" id="UP001169823"/>
    </source>
</evidence>